<dbReference type="InterPro" id="IPR002018">
    <property type="entry name" value="CarbesteraseB"/>
</dbReference>
<reference evidence="7 8" key="1">
    <citation type="journal article" date="2024" name="BMC Genomics">
        <title>Genome assembly of redclaw crayfish (Cherax quadricarinatus) provides insights into its immune adaptation and hypoxia tolerance.</title>
        <authorList>
            <person name="Liu Z."/>
            <person name="Zheng J."/>
            <person name="Li H."/>
            <person name="Fang K."/>
            <person name="Wang S."/>
            <person name="He J."/>
            <person name="Zhou D."/>
            <person name="Weng S."/>
            <person name="Chi M."/>
            <person name="Gu Z."/>
            <person name="He J."/>
            <person name="Li F."/>
            <person name="Wang M."/>
        </authorList>
    </citation>
    <scope>NUCLEOTIDE SEQUENCE [LARGE SCALE GENOMIC DNA]</scope>
    <source>
        <strain evidence="7">ZL_2023a</strain>
    </source>
</reference>
<evidence type="ECO:0000313" key="8">
    <source>
        <dbReference type="Proteomes" id="UP001445076"/>
    </source>
</evidence>
<evidence type="ECO:0000256" key="1">
    <source>
        <dbReference type="ARBA" id="ARBA00005964"/>
    </source>
</evidence>
<evidence type="ECO:0000256" key="3">
    <source>
        <dbReference type="ARBA" id="ARBA00022801"/>
    </source>
</evidence>
<dbReference type="Pfam" id="PF00135">
    <property type="entry name" value="COesterase"/>
    <property type="match status" value="1"/>
</dbReference>
<organism evidence="7 8">
    <name type="scientific">Cherax quadricarinatus</name>
    <name type="common">Australian red claw crayfish</name>
    <dbReference type="NCBI Taxonomy" id="27406"/>
    <lineage>
        <taxon>Eukaryota</taxon>
        <taxon>Metazoa</taxon>
        <taxon>Ecdysozoa</taxon>
        <taxon>Arthropoda</taxon>
        <taxon>Crustacea</taxon>
        <taxon>Multicrustacea</taxon>
        <taxon>Malacostraca</taxon>
        <taxon>Eumalacostraca</taxon>
        <taxon>Eucarida</taxon>
        <taxon>Decapoda</taxon>
        <taxon>Pleocyemata</taxon>
        <taxon>Astacidea</taxon>
        <taxon>Parastacoidea</taxon>
        <taxon>Parastacidae</taxon>
        <taxon>Cherax</taxon>
    </lineage>
</organism>
<proteinExistence type="inferred from homology"/>
<comment type="similarity">
    <text evidence="1 5">Belongs to the type-B carboxylesterase/lipase family.</text>
</comment>
<dbReference type="GO" id="GO:0052689">
    <property type="term" value="F:carboxylic ester hydrolase activity"/>
    <property type="evidence" value="ECO:0007669"/>
    <property type="project" value="UniProtKB-KW"/>
</dbReference>
<evidence type="ECO:0000256" key="5">
    <source>
        <dbReference type="RuleBase" id="RU361235"/>
    </source>
</evidence>
<keyword evidence="4" id="KW-0325">Glycoprotein</keyword>
<evidence type="ECO:0000256" key="2">
    <source>
        <dbReference type="ARBA" id="ARBA00022487"/>
    </source>
</evidence>
<dbReference type="PROSITE" id="PS00122">
    <property type="entry name" value="CARBOXYLESTERASE_B_1"/>
    <property type="match status" value="1"/>
</dbReference>
<keyword evidence="8" id="KW-1185">Reference proteome</keyword>
<gene>
    <name evidence="7" type="ORF">OTU49_001416</name>
</gene>
<feature type="domain" description="Carboxylesterase type B" evidence="6">
    <location>
        <begin position="5"/>
        <end position="467"/>
    </location>
</feature>
<accession>A0AAW0XZK0</accession>
<dbReference type="InterPro" id="IPR019819">
    <property type="entry name" value="Carboxylesterase_B_CS"/>
</dbReference>
<evidence type="ECO:0000256" key="4">
    <source>
        <dbReference type="ARBA" id="ARBA00023180"/>
    </source>
</evidence>
<keyword evidence="2" id="KW-0719">Serine esterase</keyword>
<dbReference type="PROSITE" id="PS00941">
    <property type="entry name" value="CARBOXYLESTERASE_B_2"/>
    <property type="match status" value="1"/>
</dbReference>
<keyword evidence="3 5" id="KW-0378">Hydrolase</keyword>
<dbReference type="PANTHER" id="PTHR43142:SF1">
    <property type="entry name" value="CARBOXYLIC ESTER HYDROLASE"/>
    <property type="match status" value="1"/>
</dbReference>
<evidence type="ECO:0000313" key="7">
    <source>
        <dbReference type="EMBL" id="KAK8743384.1"/>
    </source>
</evidence>
<dbReference type="Gene3D" id="3.40.50.1820">
    <property type="entry name" value="alpha/beta hydrolase"/>
    <property type="match status" value="1"/>
</dbReference>
<comment type="caution">
    <text evidence="7">The sequence shown here is derived from an EMBL/GenBank/DDBJ whole genome shotgun (WGS) entry which is preliminary data.</text>
</comment>
<dbReference type="AlphaFoldDB" id="A0AAW0XZK0"/>
<name>A0AAW0XZK0_CHEQU</name>
<evidence type="ECO:0000259" key="6">
    <source>
        <dbReference type="Pfam" id="PF00135"/>
    </source>
</evidence>
<sequence length="507" mass="57026">MPKPCLQVPYKLARRGVKLPPNKLHGSEDCLYLNVFTPVNKDPTSKLPVMVWIHGGGFYSGGASEYLPHVLLNHDVVLVVIQYRLGVFGFLSTEDSVIPGNFGLKDQTLALQWVQRNIHKFGGDKTKVTIFGESAGGASVHFQMLSPKSEGLFSRVIMQSGSALSPWATGFKFRETAEEIGQTMGCPDSQDSQALLDCLQKVDGRRLSSLFQDYFQWYILPITFGPRMDGDFIPDDPAKLILEGRYHKVDLMAGVTGDEGAFATHAMYVNRNLISALEVNFTTTGPPSLQLSEAVDGADVVDVARRVYQYHLGKGLNMDEDHSEALTQLFSNVHFMVDHDLVTKNHIHHASHHNTYRYEFRYRGEFSLSDDLDSHVGKHWVPHADDLLYLFQAGELLGPSKQIQQLNTPEDLRMRDIMSTLWTNFAATGNPTPDDSLGFTWEPSTENSFQYLALNLKPTMEADQRQEVRKFFASLPVRIYRILHPDGIPQDDILQHEDSRSALQDEL</sequence>
<dbReference type="PANTHER" id="PTHR43142">
    <property type="entry name" value="CARBOXYLIC ESTER HYDROLASE"/>
    <property type="match status" value="1"/>
</dbReference>
<dbReference type="InterPro" id="IPR019826">
    <property type="entry name" value="Carboxylesterase_B_AS"/>
</dbReference>
<dbReference type="EC" id="3.1.1.-" evidence="5"/>
<dbReference type="EMBL" id="JARKIK010000025">
    <property type="protein sequence ID" value="KAK8743384.1"/>
    <property type="molecule type" value="Genomic_DNA"/>
</dbReference>
<dbReference type="Proteomes" id="UP001445076">
    <property type="component" value="Unassembled WGS sequence"/>
</dbReference>
<dbReference type="InterPro" id="IPR029058">
    <property type="entry name" value="AB_hydrolase_fold"/>
</dbReference>
<protein>
    <recommendedName>
        <fullName evidence="5">Carboxylic ester hydrolase</fullName>
        <ecNumber evidence="5">3.1.1.-</ecNumber>
    </recommendedName>
</protein>
<dbReference type="SUPFAM" id="SSF53474">
    <property type="entry name" value="alpha/beta-Hydrolases"/>
    <property type="match status" value="1"/>
</dbReference>